<evidence type="ECO:0000313" key="2">
    <source>
        <dbReference type="Proteomes" id="UP000199005"/>
    </source>
</evidence>
<evidence type="ECO:0000313" key="1">
    <source>
        <dbReference type="EMBL" id="SEI82863.1"/>
    </source>
</evidence>
<name>A0A1H6TS26_9GAMM</name>
<dbReference type="STRING" id="170623.SAMN04244579_02146"/>
<gene>
    <name evidence="1" type="ORF">SAMN04244579_02146</name>
</gene>
<proteinExistence type="predicted"/>
<dbReference type="AlphaFoldDB" id="A0A1H6TS26"/>
<sequence>MNGLGATATAMSKNQILARLVERGSNFRQFALSHGYEPRTVTQAVERWVGREGLPRGRLTFRILHDLSQEIGAEVIPGILDEAEEDRRPAPSTAQQR</sequence>
<organism evidence="1 2">
    <name type="scientific">Azotobacter beijerinckii</name>
    <dbReference type="NCBI Taxonomy" id="170623"/>
    <lineage>
        <taxon>Bacteria</taxon>
        <taxon>Pseudomonadati</taxon>
        <taxon>Pseudomonadota</taxon>
        <taxon>Gammaproteobacteria</taxon>
        <taxon>Pseudomonadales</taxon>
        <taxon>Pseudomonadaceae</taxon>
        <taxon>Azotobacter</taxon>
    </lineage>
</organism>
<accession>A0A1H6TS26</accession>
<dbReference type="Proteomes" id="UP000199005">
    <property type="component" value="Unassembled WGS sequence"/>
</dbReference>
<protein>
    <recommendedName>
        <fullName evidence="3">Phage-associated protein, BcepMu gp16 family</fullName>
    </recommendedName>
</protein>
<dbReference type="EMBL" id="FNYO01000022">
    <property type="protein sequence ID" value="SEI82863.1"/>
    <property type="molecule type" value="Genomic_DNA"/>
</dbReference>
<dbReference type="Gene3D" id="1.10.260.40">
    <property type="entry name" value="lambda repressor-like DNA-binding domains"/>
    <property type="match status" value="1"/>
</dbReference>
<evidence type="ECO:0008006" key="3">
    <source>
        <dbReference type="Google" id="ProtNLM"/>
    </source>
</evidence>
<dbReference type="InterPro" id="IPR010982">
    <property type="entry name" value="Lambda_DNA-bd_dom_sf"/>
</dbReference>
<reference evidence="1 2" key="1">
    <citation type="submission" date="2016-10" db="EMBL/GenBank/DDBJ databases">
        <authorList>
            <person name="de Groot N.N."/>
        </authorList>
    </citation>
    <scope>NUCLEOTIDE SEQUENCE [LARGE SCALE GENOMIC DNA]</scope>
    <source>
        <strain evidence="1 2">DSM 1041</strain>
    </source>
</reference>
<dbReference type="GO" id="GO:0003677">
    <property type="term" value="F:DNA binding"/>
    <property type="evidence" value="ECO:0007669"/>
    <property type="project" value="InterPro"/>
</dbReference>